<proteinExistence type="predicted"/>
<gene>
    <name evidence="1" type="ORF">PSQ19_00760</name>
</gene>
<sequence>MSPSIASPTGEKLAKANFEVNTDMQQVLKVFTNNLNREFFAKVRAELKAEGVDL</sequence>
<accession>A0ABY7YNS3</accession>
<organism evidence="1 2">
    <name type="scientific">Devosia algicola</name>
    <dbReference type="NCBI Taxonomy" id="3026418"/>
    <lineage>
        <taxon>Bacteria</taxon>
        <taxon>Pseudomonadati</taxon>
        <taxon>Pseudomonadota</taxon>
        <taxon>Alphaproteobacteria</taxon>
        <taxon>Hyphomicrobiales</taxon>
        <taxon>Devosiaceae</taxon>
        <taxon>Devosia</taxon>
    </lineage>
</organism>
<evidence type="ECO:0000313" key="2">
    <source>
        <dbReference type="Proteomes" id="UP001220530"/>
    </source>
</evidence>
<dbReference type="RefSeq" id="WP_282219205.1">
    <property type="nucleotide sequence ID" value="NZ_CP118246.1"/>
</dbReference>
<reference evidence="1 2" key="1">
    <citation type="submission" date="2023-02" db="EMBL/GenBank/DDBJ databases">
        <title>Devosia algicola sp. nov., isolated from the phycosphere of marine algae.</title>
        <authorList>
            <person name="Kim J.M."/>
            <person name="Lee J.K."/>
            <person name="Choi B.J."/>
            <person name="Bayburt H."/>
            <person name="Jeon C.O."/>
        </authorList>
    </citation>
    <scope>NUCLEOTIDE SEQUENCE [LARGE SCALE GENOMIC DNA]</scope>
    <source>
        <strain evidence="1 2">G20-9</strain>
    </source>
</reference>
<dbReference type="EMBL" id="CP118246">
    <property type="protein sequence ID" value="WDR02803.1"/>
    <property type="molecule type" value="Genomic_DNA"/>
</dbReference>
<protein>
    <submittedName>
        <fullName evidence="1">Uncharacterized protein</fullName>
    </submittedName>
</protein>
<evidence type="ECO:0000313" key="1">
    <source>
        <dbReference type="EMBL" id="WDR02803.1"/>
    </source>
</evidence>
<dbReference type="Proteomes" id="UP001220530">
    <property type="component" value="Chromosome"/>
</dbReference>
<name>A0ABY7YNS3_9HYPH</name>
<keyword evidence="2" id="KW-1185">Reference proteome</keyword>